<reference evidence="3" key="1">
    <citation type="submission" date="2017-02" db="EMBL/GenBank/DDBJ databases">
        <authorList>
            <person name="Varghese N."/>
            <person name="Submissions S."/>
        </authorList>
    </citation>
    <scope>NUCLEOTIDE SEQUENCE [LARGE SCALE GENOMIC DNA]</scope>
    <source>
        <strain evidence="3">ATCC 35199</strain>
    </source>
</reference>
<dbReference type="Proteomes" id="UP000243406">
    <property type="component" value="Unassembled WGS sequence"/>
</dbReference>
<gene>
    <name evidence="2" type="ORF">SAMN02745120_2061</name>
</gene>
<dbReference type="AlphaFoldDB" id="A0A1T5C6H1"/>
<evidence type="ECO:0000313" key="2">
    <source>
        <dbReference type="EMBL" id="SKB55182.1"/>
    </source>
</evidence>
<name>A0A1T5C6H1_9FIRM</name>
<organism evidence="2 3">
    <name type="scientific">Acetoanaerobium noterae</name>
    <dbReference type="NCBI Taxonomy" id="745369"/>
    <lineage>
        <taxon>Bacteria</taxon>
        <taxon>Bacillati</taxon>
        <taxon>Bacillota</taxon>
        <taxon>Clostridia</taxon>
        <taxon>Peptostreptococcales</taxon>
        <taxon>Filifactoraceae</taxon>
        <taxon>Acetoanaerobium</taxon>
    </lineage>
</organism>
<keyword evidence="1" id="KW-0175">Coiled coil</keyword>
<proteinExistence type="predicted"/>
<protein>
    <submittedName>
        <fullName evidence="2">Uncharacterized protein</fullName>
    </submittedName>
</protein>
<evidence type="ECO:0000256" key="1">
    <source>
        <dbReference type="SAM" id="Coils"/>
    </source>
</evidence>
<dbReference type="EMBL" id="FUYN01000004">
    <property type="protein sequence ID" value="SKB55182.1"/>
    <property type="molecule type" value="Genomic_DNA"/>
</dbReference>
<feature type="coiled-coil region" evidence="1">
    <location>
        <begin position="33"/>
        <end position="67"/>
    </location>
</feature>
<dbReference type="RefSeq" id="WP_079589852.1">
    <property type="nucleotide sequence ID" value="NZ_FUYN01000004.1"/>
</dbReference>
<dbReference type="OrthoDB" id="2061265at2"/>
<evidence type="ECO:0000313" key="3">
    <source>
        <dbReference type="Proteomes" id="UP000243406"/>
    </source>
</evidence>
<sequence length="341" mass="35867">MPIPLILGVGAAIAGVAGVGTAAHGAKKMKDANDTMKATESQHRRNIEKFENQNKLTNEKMDELGKLELKVLKGFEDFSNVIEKIQNRPKFEQYNKDGVSLPTYDKEELKTVSVGAGVLLGGVGGAAAGTFGGFAAAGATTSAVMALGTASTGTAIASLSGVAATNATLAALGGGAIAAGGGGIALGTTILGATTLGVGLLVGGIIFNVTGGKLSDKADEAYSQMKKAESSINKICSYLYELEKTAEDYTHSINIVRNKYLESYNYISYVVNKLHKVDWNEFSEQDKLVVKNTVMLVGLLYKMCKLNLVNKAANENEMNTINKSGINIIKNDSIQVMNSVI</sequence>
<keyword evidence="3" id="KW-1185">Reference proteome</keyword>
<accession>A0A1T5C6H1</accession>